<proteinExistence type="predicted"/>
<dbReference type="Proteomes" id="UP000828390">
    <property type="component" value="Unassembled WGS sequence"/>
</dbReference>
<gene>
    <name evidence="1" type="ORF">DPMN_094622</name>
</gene>
<organism evidence="1 2">
    <name type="scientific">Dreissena polymorpha</name>
    <name type="common">Zebra mussel</name>
    <name type="synonym">Mytilus polymorpha</name>
    <dbReference type="NCBI Taxonomy" id="45954"/>
    <lineage>
        <taxon>Eukaryota</taxon>
        <taxon>Metazoa</taxon>
        <taxon>Spiralia</taxon>
        <taxon>Lophotrochozoa</taxon>
        <taxon>Mollusca</taxon>
        <taxon>Bivalvia</taxon>
        <taxon>Autobranchia</taxon>
        <taxon>Heteroconchia</taxon>
        <taxon>Euheterodonta</taxon>
        <taxon>Imparidentia</taxon>
        <taxon>Neoheterodontei</taxon>
        <taxon>Myida</taxon>
        <taxon>Dreissenoidea</taxon>
        <taxon>Dreissenidae</taxon>
        <taxon>Dreissena</taxon>
    </lineage>
</organism>
<comment type="caution">
    <text evidence="1">The sequence shown here is derived from an EMBL/GenBank/DDBJ whole genome shotgun (WGS) entry which is preliminary data.</text>
</comment>
<dbReference type="EMBL" id="JAIWYP010000003">
    <property type="protein sequence ID" value="KAH3852124.1"/>
    <property type="molecule type" value="Genomic_DNA"/>
</dbReference>
<protein>
    <submittedName>
        <fullName evidence="1">Uncharacterized protein</fullName>
    </submittedName>
</protein>
<reference evidence="1" key="1">
    <citation type="journal article" date="2019" name="bioRxiv">
        <title>The Genome of the Zebra Mussel, Dreissena polymorpha: A Resource for Invasive Species Research.</title>
        <authorList>
            <person name="McCartney M.A."/>
            <person name="Auch B."/>
            <person name="Kono T."/>
            <person name="Mallez S."/>
            <person name="Zhang Y."/>
            <person name="Obille A."/>
            <person name="Becker A."/>
            <person name="Abrahante J.E."/>
            <person name="Garbe J."/>
            <person name="Badalamenti J.P."/>
            <person name="Herman A."/>
            <person name="Mangelson H."/>
            <person name="Liachko I."/>
            <person name="Sullivan S."/>
            <person name="Sone E.D."/>
            <person name="Koren S."/>
            <person name="Silverstein K.A.T."/>
            <person name="Beckman K.B."/>
            <person name="Gohl D.M."/>
        </authorList>
    </citation>
    <scope>NUCLEOTIDE SEQUENCE</scope>
    <source>
        <strain evidence="1">Duluth1</strain>
        <tissue evidence="1">Whole animal</tissue>
    </source>
</reference>
<accession>A0A9D4L6F3</accession>
<keyword evidence="2" id="KW-1185">Reference proteome</keyword>
<sequence length="56" mass="6405">MFDQLATVTRPVGKQALGYKVAYKRDRKAFGIATDTWLTLAEYHIDWRQSKIGASM</sequence>
<evidence type="ECO:0000313" key="2">
    <source>
        <dbReference type="Proteomes" id="UP000828390"/>
    </source>
</evidence>
<name>A0A9D4L6F3_DREPO</name>
<reference evidence="1" key="2">
    <citation type="submission" date="2020-11" db="EMBL/GenBank/DDBJ databases">
        <authorList>
            <person name="McCartney M.A."/>
            <person name="Auch B."/>
            <person name="Kono T."/>
            <person name="Mallez S."/>
            <person name="Becker A."/>
            <person name="Gohl D.M."/>
            <person name="Silverstein K.A.T."/>
            <person name="Koren S."/>
            <person name="Bechman K.B."/>
            <person name="Herman A."/>
            <person name="Abrahante J.E."/>
            <person name="Garbe J."/>
        </authorList>
    </citation>
    <scope>NUCLEOTIDE SEQUENCE</scope>
    <source>
        <strain evidence="1">Duluth1</strain>
        <tissue evidence="1">Whole animal</tissue>
    </source>
</reference>
<dbReference type="AlphaFoldDB" id="A0A9D4L6F3"/>
<evidence type="ECO:0000313" key="1">
    <source>
        <dbReference type="EMBL" id="KAH3852124.1"/>
    </source>
</evidence>